<sequence>SEDDSFPENTFVGEPLVIPRALASVLDKIVVKLDVLTAEVKCLRADNKCLRSQVSILQKQLLERVPQASVPHRNYATATSSLSAGQQKPSTTGTHDAAQRASRGTATATVQRAKDNGQHMEGLDSAGVSERQRADNSTENDGFIMVAPRRSQKPSVGTAKASKVTSVSHAPARKALFVSRLDPTTT</sequence>
<protein>
    <submittedName>
        <fullName evidence="1">Uncharacterized protein</fullName>
    </submittedName>
</protein>
<feature type="non-terminal residue" evidence="1">
    <location>
        <position position="186"/>
    </location>
</feature>
<comment type="caution">
    <text evidence="1">The sequence shown here is derived from an EMBL/GenBank/DDBJ whole genome shotgun (WGS) entry which is preliminary data.</text>
</comment>
<organism evidence="1 2">
    <name type="scientific">Ixodes persulcatus</name>
    <name type="common">Taiga tick</name>
    <dbReference type="NCBI Taxonomy" id="34615"/>
    <lineage>
        <taxon>Eukaryota</taxon>
        <taxon>Metazoa</taxon>
        <taxon>Ecdysozoa</taxon>
        <taxon>Arthropoda</taxon>
        <taxon>Chelicerata</taxon>
        <taxon>Arachnida</taxon>
        <taxon>Acari</taxon>
        <taxon>Parasitiformes</taxon>
        <taxon>Ixodida</taxon>
        <taxon>Ixodoidea</taxon>
        <taxon>Ixodidae</taxon>
        <taxon>Ixodinae</taxon>
        <taxon>Ixodes</taxon>
    </lineage>
</organism>
<accession>A0AC60NX55</accession>
<gene>
    <name evidence="1" type="ORF">HPB47_011449</name>
</gene>
<evidence type="ECO:0000313" key="1">
    <source>
        <dbReference type="EMBL" id="KAG0411434.1"/>
    </source>
</evidence>
<proteinExistence type="predicted"/>
<reference evidence="1 2" key="1">
    <citation type="journal article" date="2020" name="Cell">
        <title>Large-Scale Comparative Analyses of Tick Genomes Elucidate Their Genetic Diversity and Vector Capacities.</title>
        <authorList>
            <consortium name="Tick Genome and Microbiome Consortium (TIGMIC)"/>
            <person name="Jia N."/>
            <person name="Wang J."/>
            <person name="Shi W."/>
            <person name="Du L."/>
            <person name="Sun Y."/>
            <person name="Zhan W."/>
            <person name="Jiang J.F."/>
            <person name="Wang Q."/>
            <person name="Zhang B."/>
            <person name="Ji P."/>
            <person name="Bell-Sakyi L."/>
            <person name="Cui X.M."/>
            <person name="Yuan T.T."/>
            <person name="Jiang B.G."/>
            <person name="Yang W.F."/>
            <person name="Lam T.T."/>
            <person name="Chang Q.C."/>
            <person name="Ding S.J."/>
            <person name="Wang X.J."/>
            <person name="Zhu J.G."/>
            <person name="Ruan X.D."/>
            <person name="Zhao L."/>
            <person name="Wei J.T."/>
            <person name="Ye R.Z."/>
            <person name="Que T.C."/>
            <person name="Du C.H."/>
            <person name="Zhou Y.H."/>
            <person name="Cheng J.X."/>
            <person name="Dai P.F."/>
            <person name="Guo W.B."/>
            <person name="Han X.H."/>
            <person name="Huang E.J."/>
            <person name="Li L.F."/>
            <person name="Wei W."/>
            <person name="Gao Y.C."/>
            <person name="Liu J.Z."/>
            <person name="Shao H.Z."/>
            <person name="Wang X."/>
            <person name="Wang C.C."/>
            <person name="Yang T.C."/>
            <person name="Huo Q.B."/>
            <person name="Li W."/>
            <person name="Chen H.Y."/>
            <person name="Chen S.E."/>
            <person name="Zhou L.G."/>
            <person name="Ni X.B."/>
            <person name="Tian J.H."/>
            <person name="Sheng Y."/>
            <person name="Liu T."/>
            <person name="Pan Y.S."/>
            <person name="Xia L.Y."/>
            <person name="Li J."/>
            <person name="Zhao F."/>
            <person name="Cao W.C."/>
        </authorList>
    </citation>
    <scope>NUCLEOTIDE SEQUENCE [LARGE SCALE GENOMIC DNA]</scope>
    <source>
        <strain evidence="1">Iper-2018</strain>
    </source>
</reference>
<dbReference type="EMBL" id="JABSTQ010011432">
    <property type="protein sequence ID" value="KAG0411434.1"/>
    <property type="molecule type" value="Genomic_DNA"/>
</dbReference>
<keyword evidence="2" id="KW-1185">Reference proteome</keyword>
<evidence type="ECO:0000313" key="2">
    <source>
        <dbReference type="Proteomes" id="UP000805193"/>
    </source>
</evidence>
<name>A0AC60NX55_IXOPE</name>
<dbReference type="Proteomes" id="UP000805193">
    <property type="component" value="Unassembled WGS sequence"/>
</dbReference>
<feature type="non-terminal residue" evidence="1">
    <location>
        <position position="1"/>
    </location>
</feature>